<protein>
    <submittedName>
        <fullName evidence="2">Uncharacterized protein</fullName>
    </submittedName>
</protein>
<accession>A0A0A9DC84</accession>
<feature type="region of interest" description="Disordered" evidence="1">
    <location>
        <begin position="1"/>
        <end position="35"/>
    </location>
</feature>
<evidence type="ECO:0000256" key="1">
    <source>
        <dbReference type="SAM" id="MobiDB-lite"/>
    </source>
</evidence>
<organism evidence="2">
    <name type="scientific">Arundo donax</name>
    <name type="common">Giant reed</name>
    <name type="synonym">Donax arundinaceus</name>
    <dbReference type="NCBI Taxonomy" id="35708"/>
    <lineage>
        <taxon>Eukaryota</taxon>
        <taxon>Viridiplantae</taxon>
        <taxon>Streptophyta</taxon>
        <taxon>Embryophyta</taxon>
        <taxon>Tracheophyta</taxon>
        <taxon>Spermatophyta</taxon>
        <taxon>Magnoliopsida</taxon>
        <taxon>Liliopsida</taxon>
        <taxon>Poales</taxon>
        <taxon>Poaceae</taxon>
        <taxon>PACMAD clade</taxon>
        <taxon>Arundinoideae</taxon>
        <taxon>Arundineae</taxon>
        <taxon>Arundo</taxon>
    </lineage>
</organism>
<dbReference type="AlphaFoldDB" id="A0A0A9DC84"/>
<proteinExistence type="predicted"/>
<sequence>MTRKKTIHPPNNKLQKQTEPPECQKKPWMAWDSQI</sequence>
<reference evidence="2" key="1">
    <citation type="submission" date="2014-09" db="EMBL/GenBank/DDBJ databases">
        <authorList>
            <person name="Magalhaes I.L.F."/>
            <person name="Oliveira U."/>
            <person name="Santos F.R."/>
            <person name="Vidigal T.H.D.A."/>
            <person name="Brescovit A.D."/>
            <person name="Santos A.J."/>
        </authorList>
    </citation>
    <scope>NUCLEOTIDE SEQUENCE</scope>
    <source>
        <tissue evidence="2">Shoot tissue taken approximately 20 cm above the soil surface</tissue>
    </source>
</reference>
<reference evidence="2" key="2">
    <citation type="journal article" date="2015" name="Data Brief">
        <title>Shoot transcriptome of the giant reed, Arundo donax.</title>
        <authorList>
            <person name="Barrero R.A."/>
            <person name="Guerrero F.D."/>
            <person name="Moolhuijzen P."/>
            <person name="Goolsby J.A."/>
            <person name="Tidwell J."/>
            <person name="Bellgard S.E."/>
            <person name="Bellgard M.I."/>
        </authorList>
    </citation>
    <scope>NUCLEOTIDE SEQUENCE</scope>
    <source>
        <tissue evidence="2">Shoot tissue taken approximately 20 cm above the soil surface</tissue>
    </source>
</reference>
<dbReference type="EMBL" id="GBRH01214630">
    <property type="protein sequence ID" value="JAD83265.1"/>
    <property type="molecule type" value="Transcribed_RNA"/>
</dbReference>
<name>A0A0A9DC84_ARUDO</name>
<evidence type="ECO:0000313" key="2">
    <source>
        <dbReference type="EMBL" id="JAD83265.1"/>
    </source>
</evidence>